<dbReference type="GO" id="GO:0008168">
    <property type="term" value="F:methyltransferase activity"/>
    <property type="evidence" value="ECO:0007669"/>
    <property type="project" value="UniProtKB-KW"/>
</dbReference>
<evidence type="ECO:0000313" key="2">
    <source>
        <dbReference type="Proteomes" id="UP000243217"/>
    </source>
</evidence>
<comment type="caution">
    <text evidence="1">The sequence shown here is derived from an EMBL/GenBank/DDBJ whole genome shotgun (WGS) entry which is preliminary data.</text>
</comment>
<keyword evidence="1" id="KW-0808">Transferase</keyword>
<keyword evidence="2" id="KW-1185">Reference proteome</keyword>
<dbReference type="OrthoDB" id="46564at2759"/>
<sequence length="251" mass="27633">MDDMDGVAGLMCGWEEEIDEEIVQTICIGKEKSIKMEISLALDDGQAPGSLFAYHVWNGATCLSEFFASDPNIVKGKKTVEFGAASALPSLVALNLGATVAVMTDYPALVLIENMKKNVSRNAEKLCNGKAVVLGHLWGEDTAEIFKHSQFESSSGFEIAIVAECLWLHKEHENLLSSIMTCLKSGGKAYICFSHHVPGMESQDLSFFDKASRHYNCTVEKLKTFQVQAVFNSAKTKDQFLYCITKLSNNK</sequence>
<dbReference type="GO" id="GO:0032259">
    <property type="term" value="P:methylation"/>
    <property type="evidence" value="ECO:0007669"/>
    <property type="project" value="UniProtKB-KW"/>
</dbReference>
<feature type="non-terminal residue" evidence="1">
    <location>
        <position position="251"/>
    </location>
</feature>
<dbReference type="Pfam" id="PF10294">
    <property type="entry name" value="Methyltransf_16"/>
    <property type="match status" value="1"/>
</dbReference>
<dbReference type="InterPro" id="IPR029063">
    <property type="entry name" value="SAM-dependent_MTases_sf"/>
</dbReference>
<dbReference type="Gene3D" id="3.40.50.150">
    <property type="entry name" value="Vaccinia Virus protein VP39"/>
    <property type="match status" value="1"/>
</dbReference>
<evidence type="ECO:0000313" key="1">
    <source>
        <dbReference type="EMBL" id="OQS00020.1"/>
    </source>
</evidence>
<organism evidence="1 2">
    <name type="scientific">Thraustotheca clavata</name>
    <dbReference type="NCBI Taxonomy" id="74557"/>
    <lineage>
        <taxon>Eukaryota</taxon>
        <taxon>Sar</taxon>
        <taxon>Stramenopiles</taxon>
        <taxon>Oomycota</taxon>
        <taxon>Saprolegniomycetes</taxon>
        <taxon>Saprolegniales</taxon>
        <taxon>Achlyaceae</taxon>
        <taxon>Thraustotheca</taxon>
    </lineage>
</organism>
<dbReference type="SUPFAM" id="SSF53335">
    <property type="entry name" value="S-adenosyl-L-methionine-dependent methyltransferases"/>
    <property type="match status" value="1"/>
</dbReference>
<dbReference type="AlphaFoldDB" id="A0A1V9ZQF4"/>
<gene>
    <name evidence="1" type="ORF">THRCLA_21774</name>
</gene>
<dbReference type="PANTHER" id="PTHR14614">
    <property type="entry name" value="HEPATOCELLULAR CARCINOMA-ASSOCIATED ANTIGEN"/>
    <property type="match status" value="1"/>
</dbReference>
<name>A0A1V9ZQF4_9STRA</name>
<dbReference type="GO" id="GO:0005737">
    <property type="term" value="C:cytoplasm"/>
    <property type="evidence" value="ECO:0007669"/>
    <property type="project" value="TreeGrafter"/>
</dbReference>
<protein>
    <submittedName>
        <fullName evidence="1">Nicotinamide n-methyltransferase</fullName>
    </submittedName>
</protein>
<dbReference type="EMBL" id="JNBS01001766">
    <property type="protein sequence ID" value="OQS00020.1"/>
    <property type="molecule type" value="Genomic_DNA"/>
</dbReference>
<dbReference type="InterPro" id="IPR019410">
    <property type="entry name" value="Methyltransf_16"/>
</dbReference>
<dbReference type="PANTHER" id="PTHR14614:SF10">
    <property type="entry name" value="PROTEIN N-TERMINAL AND LYSINE N-METHYLTRANSFERASE EFM7"/>
    <property type="match status" value="1"/>
</dbReference>
<reference evidence="1 2" key="1">
    <citation type="journal article" date="2014" name="Genome Biol. Evol.">
        <title>The secreted proteins of Achlya hypogyna and Thraustotheca clavata identify the ancestral oomycete secretome and reveal gene acquisitions by horizontal gene transfer.</title>
        <authorList>
            <person name="Misner I."/>
            <person name="Blouin N."/>
            <person name="Leonard G."/>
            <person name="Richards T.A."/>
            <person name="Lane C.E."/>
        </authorList>
    </citation>
    <scope>NUCLEOTIDE SEQUENCE [LARGE SCALE GENOMIC DNA]</scope>
    <source>
        <strain evidence="1 2">ATCC 34112</strain>
    </source>
</reference>
<proteinExistence type="predicted"/>
<keyword evidence="1" id="KW-0489">Methyltransferase</keyword>
<dbReference type="Proteomes" id="UP000243217">
    <property type="component" value="Unassembled WGS sequence"/>
</dbReference>
<accession>A0A1V9ZQF4</accession>
<dbReference type="STRING" id="74557.A0A1V9ZQF4"/>